<dbReference type="PROSITE" id="PS01186">
    <property type="entry name" value="EGF_2"/>
    <property type="match status" value="1"/>
</dbReference>
<feature type="transmembrane region" description="Helical" evidence="3">
    <location>
        <begin position="3551"/>
        <end position="3570"/>
    </location>
</feature>
<dbReference type="EMBL" id="JACVVK020000645">
    <property type="protein sequence ID" value="KAK7460764.1"/>
    <property type="molecule type" value="Genomic_DNA"/>
</dbReference>
<keyword evidence="1" id="KW-1015">Disulfide bond</keyword>
<accession>A0ABD0J506</accession>
<dbReference type="PANTHER" id="PTHR16897">
    <property type="entry name" value="OS10G0105400 PROTEIN"/>
    <property type="match status" value="1"/>
</dbReference>
<dbReference type="InterPro" id="IPR000742">
    <property type="entry name" value="EGF"/>
</dbReference>
<feature type="transmembrane region" description="Helical" evidence="3">
    <location>
        <begin position="3293"/>
        <end position="3312"/>
    </location>
</feature>
<feature type="compositionally biased region" description="Low complexity" evidence="2">
    <location>
        <begin position="3423"/>
        <end position="3435"/>
    </location>
</feature>
<feature type="region of interest" description="Disordered" evidence="2">
    <location>
        <begin position="342"/>
        <end position="368"/>
    </location>
</feature>
<dbReference type="Proteomes" id="UP001519460">
    <property type="component" value="Unassembled WGS sequence"/>
</dbReference>
<keyword evidence="3" id="KW-1133">Transmembrane helix</keyword>
<dbReference type="PROSITE" id="PS50948">
    <property type="entry name" value="PAN"/>
    <property type="match status" value="1"/>
</dbReference>
<evidence type="ECO:0000256" key="3">
    <source>
        <dbReference type="SAM" id="Phobius"/>
    </source>
</evidence>
<evidence type="ECO:0008006" key="8">
    <source>
        <dbReference type="Google" id="ProtNLM"/>
    </source>
</evidence>
<dbReference type="PROSITE" id="PS50026">
    <property type="entry name" value="EGF_3"/>
    <property type="match status" value="1"/>
</dbReference>
<feature type="domain" description="Apple" evidence="5">
    <location>
        <begin position="347"/>
        <end position="426"/>
    </location>
</feature>
<dbReference type="Gene3D" id="2.60.40.2810">
    <property type="match status" value="1"/>
</dbReference>
<gene>
    <name evidence="6" type="ORF">BaRGS_00038811</name>
</gene>
<dbReference type="CDD" id="cd01099">
    <property type="entry name" value="PAN_AP_HGF"/>
    <property type="match status" value="1"/>
</dbReference>
<feature type="non-terminal residue" evidence="6">
    <location>
        <position position="3773"/>
    </location>
</feature>
<evidence type="ECO:0000259" key="5">
    <source>
        <dbReference type="PROSITE" id="PS50948"/>
    </source>
</evidence>
<dbReference type="InterPro" id="IPR003609">
    <property type="entry name" value="Pan_app"/>
</dbReference>
<dbReference type="PANTHER" id="PTHR16897:SF2">
    <property type="entry name" value="OS03G0226600 PROTEIN"/>
    <property type="match status" value="1"/>
</dbReference>
<feature type="region of interest" description="Disordered" evidence="2">
    <location>
        <begin position="3378"/>
        <end position="3440"/>
    </location>
</feature>
<feature type="disulfide bond" evidence="1">
    <location>
        <begin position="3250"/>
        <end position="3259"/>
    </location>
</feature>
<feature type="domain" description="EGF-like" evidence="4">
    <location>
        <begin position="3216"/>
        <end position="3260"/>
    </location>
</feature>
<reference evidence="6 7" key="1">
    <citation type="journal article" date="2023" name="Sci. Data">
        <title>Genome assembly of the Korean intertidal mud-creeper Batillaria attramentaria.</title>
        <authorList>
            <person name="Patra A.K."/>
            <person name="Ho P.T."/>
            <person name="Jun S."/>
            <person name="Lee S.J."/>
            <person name="Kim Y."/>
            <person name="Won Y.J."/>
        </authorList>
    </citation>
    <scope>NUCLEOTIDE SEQUENCE [LARGE SCALE GENOMIC DNA]</scope>
    <source>
        <strain evidence="6">Wonlab-2016</strain>
    </source>
</reference>
<organism evidence="6 7">
    <name type="scientific">Batillaria attramentaria</name>
    <dbReference type="NCBI Taxonomy" id="370345"/>
    <lineage>
        <taxon>Eukaryota</taxon>
        <taxon>Metazoa</taxon>
        <taxon>Spiralia</taxon>
        <taxon>Lophotrochozoa</taxon>
        <taxon>Mollusca</taxon>
        <taxon>Gastropoda</taxon>
        <taxon>Caenogastropoda</taxon>
        <taxon>Sorbeoconcha</taxon>
        <taxon>Cerithioidea</taxon>
        <taxon>Batillariidae</taxon>
        <taxon>Batillaria</taxon>
    </lineage>
</organism>
<feature type="region of interest" description="Disordered" evidence="2">
    <location>
        <begin position="3325"/>
        <end position="3357"/>
    </location>
</feature>
<comment type="caution">
    <text evidence="1">Lacks conserved residue(s) required for the propagation of feature annotation.</text>
</comment>
<evidence type="ECO:0000259" key="4">
    <source>
        <dbReference type="PROSITE" id="PS50026"/>
    </source>
</evidence>
<comment type="caution">
    <text evidence="6">The sequence shown here is derived from an EMBL/GenBank/DDBJ whole genome shotgun (WGS) entry which is preliminary data.</text>
</comment>
<dbReference type="Gene3D" id="3.50.4.10">
    <property type="entry name" value="Hepatocyte Growth Factor"/>
    <property type="match status" value="1"/>
</dbReference>
<sequence length="3773" mass="414490">MDSEFKNSTDHKDKGTFPVPGENGEVYLPFFDFVFIYPMGPCSFDMAFKAGGVLGISFDVNVQAIDSLLTTKIEPYVAGKFNASLSLSIVVASAGIDLKGYVLKSGFPLSLETNYNKQPVVTTKKLEAEIIPIELSLFAWLKILFVINIKKQIWHWKAPPWSGVIWEKVYRKDDTGPPRFLYCDKWRKKTKTDRIRKSNVFCQANFTAEDDDSDLKLSYAIGDYPGGTNIVGWTEMRGASLLQPAVLPCGIPIYFLVKARNSQGLETTAHCSLDNYDCTFPDGRVDADYRCSSHPSMLSVRVIMYEDSPLKTDGLFHGVGYSPSSFGHEVVDWLPLTVSNSEPQPGVSGDLRNFNPPRPGRLTSTPKQSLKTANAESCASKCLRLRTCVSFTYNQLIETCELQEVTEGPNAERKLEDNYETYERLGTSFTAVLHYTDMSLRHGTMYFVNADVENVLGYHSTLTSQGTMVDFTPPEPGPVGATTMDSLASDGCDVSILQRCVDYVPSSRNHRKIVDGQGASTVFNGNKKGQELKYTFENNHASANWDGFKDEECGIHGYTFSVGSTVCGTDIADFTDPHASIRNPDDWTNTGVAKHVFLDDGQYYVTVQAVSDIIHGGDLVTTVCHSTPFVVDTSPPVLNNVNDVLFDETFRFLVVYYDATDDVSGVARMEFGLGKTKYDVAIRPYIPFEIRGKENTYLVNEEFEITDGVAAWIRLKVVNNVELSVTGSSDAPILVDSSAPIVGHVMDGAELGRDICCQNNANEICAHWTGFDDPESSIGSYFWGVGLAPGQDDVVPFVSLSNFDKQSCKQVQLEHNVTYFSTVIANNRALNQKSSNSSSDGVLIDITPPVPGNVSDGENAEKDEDFTSEAATMSASWAGFYDPESGLQPYTLTVLVNDDIQTVIAGLQGEHYIDHTFSFTHGDRVQTKLQATNRAGGAVSEVSDGLLVDRTPPELLLLSTANQAQYQQQDDVLNFTWHFKDPESGIAEYRCVVFENYQGTRSKVWPEQTDFHVIQVDETLPQAHELPLTGMHLYNGGSYSLKVTAVNRAKISTSGETDEVTIDTTPPLVLQITLARPGEVEELNDKNEVELVDKEPIWVTWKPRDVQSGIKETRLCIGLAASANCITSDTDVRKIGGSLPFTTSFHDMNLTVTTDEDQKVLYQVYIVVINGAGASSTVAASKPFYVLKANVPGVVLDGREATDVDFSNDKASIAITFSGFSSAACGITGYEWGVGTQPFITDVMPYTHFGLVVDEQGRGFAQAHIKQFEGQTYYSTVRARTGHNCHEEYIVSSSNGFALDTQAPVVKFTFDKYLVTSNQAVYQTTGSDLAVEWDAEDSSGVNRTQLVLNVFDTSERQSFPVASISADPFRFAVRHSSGDSVYSALLATDKAGNEFTSLLPVVTYDFFPPTFLELDCTRIVSVISSLISCSWVSVKEAESGVSSIELGLGRGRSDANLLNFSFVPVDRREWTFDVKDLIRVSNISELYVLARASNGAGLNNDVLSTAFRVFIDATPPSLTSVSIVTSPAQGFHETEQRCQTSQDYIEIVLEGESDTESKIKGIEIALGSNRGRTDVRSFRQYSKVNGMYVLGHLGLSKGSTVYATVRVTNTVGLYTIGTSNAVVISPEPRLEVWDGPGDSDTDGQSELGVMQGSWSYSEPCPILSADWSVRGLKGDVIANYSSIPGLGHKFYNDAVKLENLKTYVNVVRIKDALNRTLTAFSDGITVLLQRPDPATVRDGESSNDVDFQEPTDQLSANWDAFGDAGSTLPSDRIVKYEAAIGTDRRHARTRSDIHAFEDVGLATETTFYGLNLTAKTVTYYVTVRAHSLAGSYIDGSSDGIRVGFSGEVSPGQVQADRFQSSNDTIRFSWTEFESDMKITHYYAGVSTTAPPWDNTTHLCGNILQTISFPFDTYPLHTLQTTSMAVLQNLSLAHGGTYYVTVIAADQMGHCSAAVSEEILVDTTPPFPGKISAEGTVRDTVIFLHSSQTVVTNLDGFPDPESGIDLVEVELLSSVDCIPGQSSSRETTIRTIKAKNESSVVMRSLTLETNTLYFLRAAVTNGAGLVTISTSRPLLLDTSPPLTGLVKLASAWTKPARLFQNETNAVQGLVALRSLGTSEECVTETNLLSPDKEDEWVAAKGNFSEDCVGIDASGMHVIVQHNEYLTGLDRGAAQFGELQWQEGDFTFRLLPATGEKILSGISLASPSLSPPFLAQNGIAPGNQSSLPCDSSNITCLSDSNNSTSESATLADTDYGIGLTFLKYEGEVKVLFWAQDMLQRQQSWLPIDFDPTSTAAEYVLNLKRTEGSQLSWEVTAVVNGQPKGGVSGLLFPGPFVISVYTWNLNNFSPAEVDPFHPFREVTLVTSVSMPVKVPPLCSYGSAFQDDDSGIKEIWAGVSDSFNATANIAPFQLLQSYCLPCLMGCDSICSACSRKFVSDDFTVLSLTRDGLSLKAAKGVSAENTTSQANATSMLDTDSEEDLNNPIHTYYMDIKVVDHSGIETVAKSDGFLVDTSPPIINFLRCFDPEYSGDEAVSFLGNNHTVGIQWDVYDDISNIEGVDLYLGTKPGLDDISPRIFLKEDLRNYVFRDVTPRFQDGTVYYVTIEVKNGAGMVNETWNNFTVKMSAPDMSAVKLSLPNVTTESVAGTEVGILDNTERLELNLNLDPEQENQLDVEYYEWAIGTSEGKDDIFPRTVVGPKGTTKVAIVDGFFQSDTDNKRISIGDYTKKNFSTDTPPDPSANKFLMEPGRCLYQQLFGVNKAHWSTALDVVPLCIKRPKDMLLQPDDAVHDLWIKGPNISHNTMTTSDSMHIRVKLSKGALLAGGLSESDLNSQYGSSASTEFSPFIIRPDPVTDATSRMVSTPGPDVFLSPVEDAEFDGDVEVTYTLPADFQLPDNSRAALIVWNPDASEWVAPEEICTGSVQQMNRDRLTISAKLCSEIFKRPSPGLNFRGKRAASRQASLGPRMLSVAVIKESTTNGAPVVHDTSFSMLEDEGTFSFVITYSDEEGDAMEFTLTQQPDHGTANVTDYGLLTYRPDPNFSGKDIIHVTGKEVIDSNSLALGVVPNVVSFDITVAVIDLNDPPAISYVPVPNTDNITQELRVGPTVGNGVNMSVLVEANTTTTATLGVVLFGDADHNDRVEFLGHASGAADANFKVLNLTSDDPRLLNTNLDFPSGPMGKEIVLNIGKGYSGHVNYEARVKDTSGTYSMQLTLDVYVLISPCVHGHCEPHAGTHRCQDSVRAFRFDPFACRCEFGFEGEWCETDTDECKTASCSPFTDCVDLVGGNRCDYNPGKLAAVVVSCIVAYAISMFVLYRCKKAKAKKTDAEEKLKLTDDPKQQSGQEPQDTGGPVKNERPRTPPIDYVTKAAFVYHADRRREFSVKRPRPERRDLRPGGRSTIPPADYEFSNPTYTEPSTLKPHHRQRVSVSAYSSSSSDRVSSEPPADYHFIGEGLGAALQGHRTKGLPHVSLNRSDLRKSRTSRYSSTSPTDFQVINPVFEDCLCDTKRVLQDDYDTPFRDEELLFERRNRPSGSGFKHSHKSYPENPRLEERHALVLILLAVLQLSLAVFTLIEDRWHGGFKAEVKLEAPVELQNWTVHLVFDQPVEGLLEQLPPWVHSTVYALFYYSPVPSVWQYDVTELSSLEYLVHSEEWNAHVRAGRKLTLHIAGTPQVSLDTPIYVCAYFEHLGNNDCGTDLLLVITENDCYTISMGDDDIIVLWINHRHSFMSVLEKTIEHEPDKVIHSSLLEMRKTYGDLLADYHCLDKRVGHVAIDEE</sequence>
<keyword evidence="3" id="KW-0472">Membrane</keyword>
<protein>
    <recommendedName>
        <fullName evidence="8">Apple domain-containing protein</fullName>
    </recommendedName>
</protein>
<dbReference type="PROSITE" id="PS00022">
    <property type="entry name" value="EGF_1"/>
    <property type="match status" value="1"/>
</dbReference>
<evidence type="ECO:0000313" key="7">
    <source>
        <dbReference type="Proteomes" id="UP001519460"/>
    </source>
</evidence>
<evidence type="ECO:0000256" key="2">
    <source>
        <dbReference type="SAM" id="MobiDB-lite"/>
    </source>
</evidence>
<proteinExistence type="predicted"/>
<evidence type="ECO:0000313" key="6">
    <source>
        <dbReference type="EMBL" id="KAK7460764.1"/>
    </source>
</evidence>
<keyword evidence="7" id="KW-1185">Reference proteome</keyword>
<dbReference type="Pfam" id="PF17963">
    <property type="entry name" value="Big_9"/>
    <property type="match status" value="1"/>
</dbReference>
<evidence type="ECO:0000256" key="1">
    <source>
        <dbReference type="PROSITE-ProRule" id="PRU00076"/>
    </source>
</evidence>
<feature type="compositionally biased region" description="Basic and acidic residues" evidence="2">
    <location>
        <begin position="3325"/>
        <end position="3335"/>
    </location>
</feature>
<keyword evidence="1" id="KW-0245">EGF-like domain</keyword>
<dbReference type="Gene3D" id="2.10.25.10">
    <property type="entry name" value="Laminin"/>
    <property type="match status" value="1"/>
</dbReference>
<name>A0ABD0J506_9CAEN</name>
<keyword evidence="3" id="KW-0812">Transmembrane</keyword>
<dbReference type="Pfam" id="PF00024">
    <property type="entry name" value="PAN_1"/>
    <property type="match status" value="1"/>
</dbReference>